<reference evidence="3" key="1">
    <citation type="submission" date="2016-08" db="EMBL/GenBank/DDBJ databases">
        <authorList>
            <person name="Varghese N."/>
            <person name="Submissions Spin"/>
        </authorList>
    </citation>
    <scope>NUCLEOTIDE SEQUENCE [LARGE SCALE GENOMIC DNA]</scope>
    <source>
        <strain evidence="3">R-53144</strain>
    </source>
</reference>
<evidence type="ECO:0000313" key="3">
    <source>
        <dbReference type="Proteomes" id="UP000199698"/>
    </source>
</evidence>
<sequence>MQSIPVLSVDLTSEVTNLKSSIINLMAETSQPYLIDVKSFFEDVMAHEQEMETDVLPDIALPHAKSTAVNTPFIVVGKCIDGIVWNNGNKVKLVILIGAPEHANKEHLSIIAKLASNLANDDFVEDLLKSDIQSVANKIRGLYE</sequence>
<name>A0A1C4AWT6_9GAMM</name>
<dbReference type="InterPro" id="IPR016152">
    <property type="entry name" value="PTrfase/Anion_transptr"/>
</dbReference>
<dbReference type="Proteomes" id="UP000199698">
    <property type="component" value="Unassembled WGS sequence"/>
</dbReference>
<evidence type="ECO:0000313" key="2">
    <source>
        <dbReference type="EMBL" id="SCB99016.1"/>
    </source>
</evidence>
<gene>
    <name evidence="2" type="ORF">GA0061080_101451</name>
</gene>
<dbReference type="PANTHER" id="PTHR47738:SF2">
    <property type="entry name" value="PTS SYSTEM FRUCTOSE-LIKE EIIA COMPONENT"/>
    <property type="match status" value="1"/>
</dbReference>
<dbReference type="Gene3D" id="3.40.930.10">
    <property type="entry name" value="Mannitol-specific EII, Chain A"/>
    <property type="match status" value="1"/>
</dbReference>
<dbReference type="AlphaFoldDB" id="A0A1C4AWT6"/>
<keyword evidence="3" id="KW-1185">Reference proteome</keyword>
<dbReference type="PROSITE" id="PS51094">
    <property type="entry name" value="PTS_EIIA_TYPE_2"/>
    <property type="match status" value="1"/>
</dbReference>
<evidence type="ECO:0000259" key="1">
    <source>
        <dbReference type="PROSITE" id="PS51094"/>
    </source>
</evidence>
<feature type="domain" description="PTS EIIA type-2" evidence="1">
    <location>
        <begin position="2"/>
        <end position="144"/>
    </location>
</feature>
<protein>
    <submittedName>
        <fullName evidence="2">PTS system, fructose-specific IIA component</fullName>
    </submittedName>
</protein>
<dbReference type="RefSeq" id="WP_167349188.1">
    <property type="nucleotide sequence ID" value="NZ_FMBA01000014.1"/>
</dbReference>
<accession>A0A1C4AWT6</accession>
<dbReference type="SUPFAM" id="SSF55804">
    <property type="entry name" value="Phoshotransferase/anion transport protein"/>
    <property type="match status" value="1"/>
</dbReference>
<dbReference type="STRING" id="1798183.GA0061080_101451"/>
<dbReference type="InterPro" id="IPR002178">
    <property type="entry name" value="PTS_EIIA_type-2_dom"/>
</dbReference>
<dbReference type="EMBL" id="FMBA01000014">
    <property type="protein sequence ID" value="SCB99016.1"/>
    <property type="molecule type" value="Genomic_DNA"/>
</dbReference>
<organism evidence="2 3">
    <name type="scientific">Gilliamella intestini</name>
    <dbReference type="NCBI Taxonomy" id="1798183"/>
    <lineage>
        <taxon>Bacteria</taxon>
        <taxon>Pseudomonadati</taxon>
        <taxon>Pseudomonadota</taxon>
        <taxon>Gammaproteobacteria</taxon>
        <taxon>Orbales</taxon>
        <taxon>Orbaceae</taxon>
        <taxon>Gilliamella</taxon>
    </lineage>
</organism>
<dbReference type="Pfam" id="PF00359">
    <property type="entry name" value="PTS_EIIA_2"/>
    <property type="match status" value="1"/>
</dbReference>
<dbReference type="InterPro" id="IPR051541">
    <property type="entry name" value="PTS_SugarTrans_NitroReg"/>
</dbReference>
<dbReference type="PANTHER" id="PTHR47738">
    <property type="entry name" value="PTS SYSTEM FRUCTOSE-LIKE EIIA COMPONENT-RELATED"/>
    <property type="match status" value="1"/>
</dbReference>
<proteinExistence type="predicted"/>